<feature type="compositionally biased region" description="Polar residues" evidence="1">
    <location>
        <begin position="225"/>
        <end position="235"/>
    </location>
</feature>
<proteinExistence type="predicted"/>
<feature type="compositionally biased region" description="Basic and acidic residues" evidence="1">
    <location>
        <begin position="403"/>
        <end position="420"/>
    </location>
</feature>
<comment type="caution">
    <text evidence="2">The sequence shown here is derived from an EMBL/GenBank/DDBJ whole genome shotgun (WGS) entry which is preliminary data.</text>
</comment>
<keyword evidence="3" id="KW-1185">Reference proteome</keyword>
<feature type="compositionally biased region" description="Basic and acidic residues" evidence="1">
    <location>
        <begin position="295"/>
        <end position="321"/>
    </location>
</feature>
<feature type="compositionally biased region" description="Basic and acidic residues" evidence="1">
    <location>
        <begin position="479"/>
        <end position="492"/>
    </location>
</feature>
<protein>
    <submittedName>
        <fullName evidence="2">Uncharacterized protein</fullName>
    </submittedName>
</protein>
<evidence type="ECO:0000256" key="1">
    <source>
        <dbReference type="SAM" id="MobiDB-lite"/>
    </source>
</evidence>
<feature type="compositionally biased region" description="Basic and acidic residues" evidence="1">
    <location>
        <begin position="441"/>
        <end position="458"/>
    </location>
</feature>
<evidence type="ECO:0000313" key="2">
    <source>
        <dbReference type="EMBL" id="TEB21137.1"/>
    </source>
</evidence>
<accession>A0A4Y7SGV9</accession>
<reference evidence="2 3" key="1">
    <citation type="journal article" date="2019" name="Nat. Ecol. Evol.">
        <title>Megaphylogeny resolves global patterns of mushroom evolution.</title>
        <authorList>
            <person name="Varga T."/>
            <person name="Krizsan K."/>
            <person name="Foldi C."/>
            <person name="Dima B."/>
            <person name="Sanchez-Garcia M."/>
            <person name="Sanchez-Ramirez S."/>
            <person name="Szollosi G.J."/>
            <person name="Szarkandi J.G."/>
            <person name="Papp V."/>
            <person name="Albert L."/>
            <person name="Andreopoulos W."/>
            <person name="Angelini C."/>
            <person name="Antonin V."/>
            <person name="Barry K.W."/>
            <person name="Bougher N.L."/>
            <person name="Buchanan P."/>
            <person name="Buyck B."/>
            <person name="Bense V."/>
            <person name="Catcheside P."/>
            <person name="Chovatia M."/>
            <person name="Cooper J."/>
            <person name="Damon W."/>
            <person name="Desjardin D."/>
            <person name="Finy P."/>
            <person name="Geml J."/>
            <person name="Haridas S."/>
            <person name="Hughes K."/>
            <person name="Justo A."/>
            <person name="Karasinski D."/>
            <person name="Kautmanova I."/>
            <person name="Kiss B."/>
            <person name="Kocsube S."/>
            <person name="Kotiranta H."/>
            <person name="LaButti K.M."/>
            <person name="Lechner B.E."/>
            <person name="Liimatainen K."/>
            <person name="Lipzen A."/>
            <person name="Lukacs Z."/>
            <person name="Mihaltcheva S."/>
            <person name="Morgado L.N."/>
            <person name="Niskanen T."/>
            <person name="Noordeloos M.E."/>
            <person name="Ohm R.A."/>
            <person name="Ortiz-Santana B."/>
            <person name="Ovrebo C."/>
            <person name="Racz N."/>
            <person name="Riley R."/>
            <person name="Savchenko A."/>
            <person name="Shiryaev A."/>
            <person name="Soop K."/>
            <person name="Spirin V."/>
            <person name="Szebenyi C."/>
            <person name="Tomsovsky M."/>
            <person name="Tulloss R.E."/>
            <person name="Uehling J."/>
            <person name="Grigoriev I.V."/>
            <person name="Vagvolgyi C."/>
            <person name="Papp T."/>
            <person name="Martin F.M."/>
            <person name="Miettinen O."/>
            <person name="Hibbett D.S."/>
            <person name="Nagy L.G."/>
        </authorList>
    </citation>
    <scope>NUCLEOTIDE SEQUENCE [LARGE SCALE GENOMIC DNA]</scope>
    <source>
        <strain evidence="2 3">FP101781</strain>
    </source>
</reference>
<feature type="compositionally biased region" description="Gly residues" evidence="1">
    <location>
        <begin position="268"/>
        <end position="282"/>
    </location>
</feature>
<dbReference type="AlphaFoldDB" id="A0A4Y7SGV9"/>
<feature type="compositionally biased region" description="Basic and acidic residues" evidence="1">
    <location>
        <begin position="373"/>
        <end position="382"/>
    </location>
</feature>
<name>A0A4Y7SGV9_COPMI</name>
<dbReference type="Proteomes" id="UP000298030">
    <property type="component" value="Unassembled WGS sequence"/>
</dbReference>
<organism evidence="2 3">
    <name type="scientific">Coprinellus micaceus</name>
    <name type="common">Glistening ink-cap mushroom</name>
    <name type="synonym">Coprinus micaceus</name>
    <dbReference type="NCBI Taxonomy" id="71717"/>
    <lineage>
        <taxon>Eukaryota</taxon>
        <taxon>Fungi</taxon>
        <taxon>Dikarya</taxon>
        <taxon>Basidiomycota</taxon>
        <taxon>Agaricomycotina</taxon>
        <taxon>Agaricomycetes</taxon>
        <taxon>Agaricomycetidae</taxon>
        <taxon>Agaricales</taxon>
        <taxon>Agaricineae</taxon>
        <taxon>Psathyrellaceae</taxon>
        <taxon>Coprinellus</taxon>
    </lineage>
</organism>
<dbReference type="EMBL" id="QPFP01000120">
    <property type="protein sequence ID" value="TEB21137.1"/>
    <property type="molecule type" value="Genomic_DNA"/>
</dbReference>
<sequence length="506" mass="56350">MNPSFKDIAAFRATAPTPTDAMRVMLGHESSHTYVPTFLEVIPLVLGAPYSPPPFAYHSIEHAVDLPPMIQETISKLGFRRPSDIHAWLASVDGPQQLDASMKRIAEEYLDNLLSNHRGTLRFVIEEINRLRVSAMRSPEVPYTSNARRLTSLLFHIDERDLRGALDGVCMVHDALLWMKIQYPWVVGRWANTENWEREALREREGTIQEAIREIADFADERPLSTGQSECTQGEDSGRAFSRRMSERWETVGSKTGEMRRCEEDGGDAMGQGSQGRCIGGREGGKDEGDAEEGEKDRGGAEEGRRVRKTGEMRWRVGGRERRGRCGGGSEGEEDGGDAEEVLWRVGGWQRRGRCGGGSEDGKDGGDASEGWRMMKTEEMWRRVGGGGRRRGCHGGSEDDEDKGGAEEGRRVRKTGEMRRRVGGGGRRRGCHGGSEDDEDKGGAEEGRRGRKAEEVSRRVGGGARRRRCGGREDEGDASDGRRMAKTEEIRRTVGGWQRRRRYVGG</sequence>
<feature type="region of interest" description="Disordered" evidence="1">
    <location>
        <begin position="224"/>
        <end position="493"/>
    </location>
</feature>
<evidence type="ECO:0000313" key="3">
    <source>
        <dbReference type="Proteomes" id="UP000298030"/>
    </source>
</evidence>
<gene>
    <name evidence="2" type="ORF">FA13DRAFT_1717201</name>
</gene>
<feature type="compositionally biased region" description="Acidic residues" evidence="1">
    <location>
        <begin position="331"/>
        <end position="341"/>
    </location>
</feature>